<evidence type="ECO:0000256" key="1">
    <source>
        <dbReference type="ARBA" id="ARBA00005211"/>
    </source>
</evidence>
<evidence type="ECO:0000256" key="2">
    <source>
        <dbReference type="ARBA" id="ARBA00009570"/>
    </source>
</evidence>
<accession>A0A2N8SLC3</accession>
<dbReference type="InterPro" id="IPR032710">
    <property type="entry name" value="NTF2-like_dom_sf"/>
</dbReference>
<dbReference type="RefSeq" id="WP_102847592.1">
    <property type="nucleotide sequence ID" value="NZ_JAMOIC010000008.1"/>
</dbReference>
<evidence type="ECO:0000256" key="3">
    <source>
        <dbReference type="ARBA" id="ARBA00022797"/>
    </source>
</evidence>
<feature type="compositionally biased region" description="Low complexity" evidence="6">
    <location>
        <begin position="1"/>
        <end position="10"/>
    </location>
</feature>
<evidence type="ECO:0000313" key="7">
    <source>
        <dbReference type="EMBL" id="PNG03286.1"/>
    </source>
</evidence>
<proteinExistence type="inferred from homology"/>
<dbReference type="NCBIfam" id="NF007479">
    <property type="entry name" value="PRK10069.1"/>
    <property type="match status" value="1"/>
</dbReference>
<dbReference type="Pfam" id="PF00866">
    <property type="entry name" value="Ring_hydroxyl_B"/>
    <property type="match status" value="1"/>
</dbReference>
<dbReference type="EMBL" id="POUW01000010">
    <property type="protein sequence ID" value="PNG03286.1"/>
    <property type="molecule type" value="Genomic_DNA"/>
</dbReference>
<comment type="caution">
    <text evidence="7">The sequence shown here is derived from an EMBL/GenBank/DDBJ whole genome shotgun (WGS) entry which is preliminary data.</text>
</comment>
<gene>
    <name evidence="7" type="ORF">CXL00_21130</name>
</gene>
<keyword evidence="4 7" id="KW-0223">Dioxygenase</keyword>
<dbReference type="InterPro" id="IPR000391">
    <property type="entry name" value="Rng_hydr_dOase-bsu"/>
</dbReference>
<comment type="similarity">
    <text evidence="2">Belongs to the bacterial ring-hydroxylating dioxygenase beta subunit family.</text>
</comment>
<evidence type="ECO:0000256" key="6">
    <source>
        <dbReference type="SAM" id="MobiDB-lite"/>
    </source>
</evidence>
<name>A0A2N8SLC3_STUST</name>
<dbReference type="PANTHER" id="PTHR41534">
    <property type="entry name" value="BLR3401 PROTEIN"/>
    <property type="match status" value="1"/>
</dbReference>
<keyword evidence="5" id="KW-0560">Oxidoreductase</keyword>
<sequence length="191" mass="22171">MNDLQTLLAPTPLPPTDRSKRIASSSPIHSEIVDFLYDEAELLDTLQLKQWSEILTLDIEYNAPLRLTRPNRLQQQTVVRNVQHLHESHGSLMVRIMRITDTRSAWGEDPPSRTRRLVSNVRVFGTDKAEEYKVLSYLLVTRSRFDFDDFDLIPCERHDILRRENGQLKLARREILLDQVVIGTPNLGIFL</sequence>
<protein>
    <submittedName>
        <fullName evidence="7">Aromatic-ring-hydroxylating dioxygenase subunit beta</fullName>
    </submittedName>
</protein>
<dbReference type="GO" id="GO:0051213">
    <property type="term" value="F:dioxygenase activity"/>
    <property type="evidence" value="ECO:0007669"/>
    <property type="project" value="UniProtKB-KW"/>
</dbReference>
<keyword evidence="3" id="KW-0058">Aromatic hydrocarbons catabolism</keyword>
<reference evidence="7 8" key="1">
    <citation type="submission" date="2018-01" db="EMBL/GenBank/DDBJ databases">
        <title>Denitrification phenotypes of diverse strains of Pseudomonas stutzeri.</title>
        <authorList>
            <person name="Milligan D.A."/>
            <person name="Bergaust L."/>
            <person name="Bakken L.R."/>
            <person name="Frostegard A."/>
        </authorList>
    </citation>
    <scope>NUCLEOTIDE SEQUENCE [LARGE SCALE GENOMIC DNA]</scope>
    <source>
        <strain evidence="7 8">28a3</strain>
    </source>
</reference>
<dbReference type="SUPFAM" id="SSF54427">
    <property type="entry name" value="NTF2-like"/>
    <property type="match status" value="1"/>
</dbReference>
<dbReference type="CDD" id="cd00667">
    <property type="entry name" value="ring_hydroxylating_dioxygenases_beta"/>
    <property type="match status" value="1"/>
</dbReference>
<dbReference type="Proteomes" id="UP000235897">
    <property type="component" value="Unassembled WGS sequence"/>
</dbReference>
<evidence type="ECO:0000256" key="5">
    <source>
        <dbReference type="ARBA" id="ARBA00023002"/>
    </source>
</evidence>
<dbReference type="GO" id="GO:0019380">
    <property type="term" value="P:3-phenylpropionate catabolic process"/>
    <property type="evidence" value="ECO:0007669"/>
    <property type="project" value="TreeGrafter"/>
</dbReference>
<feature type="region of interest" description="Disordered" evidence="6">
    <location>
        <begin position="1"/>
        <end position="23"/>
    </location>
</feature>
<dbReference type="PANTHER" id="PTHR41534:SF2">
    <property type="entry name" value="3-PHENYLPROPIONATE_CINNAMIC ACID DIOXYGENASE SUBUNIT BETA"/>
    <property type="match status" value="1"/>
</dbReference>
<comment type="pathway">
    <text evidence="1">Aromatic compound metabolism.</text>
</comment>
<dbReference type="AlphaFoldDB" id="A0A2N8SLC3"/>
<organism evidence="7 8">
    <name type="scientific">Stutzerimonas stutzeri</name>
    <name type="common">Pseudomonas stutzeri</name>
    <dbReference type="NCBI Taxonomy" id="316"/>
    <lineage>
        <taxon>Bacteria</taxon>
        <taxon>Pseudomonadati</taxon>
        <taxon>Pseudomonadota</taxon>
        <taxon>Gammaproteobacteria</taxon>
        <taxon>Pseudomonadales</taxon>
        <taxon>Pseudomonadaceae</taxon>
        <taxon>Stutzerimonas</taxon>
    </lineage>
</organism>
<dbReference type="Gene3D" id="3.10.450.50">
    <property type="match status" value="1"/>
</dbReference>
<evidence type="ECO:0000256" key="4">
    <source>
        <dbReference type="ARBA" id="ARBA00022964"/>
    </source>
</evidence>
<evidence type="ECO:0000313" key="8">
    <source>
        <dbReference type="Proteomes" id="UP000235897"/>
    </source>
</evidence>
<dbReference type="OrthoDB" id="7062869at2"/>